<evidence type="ECO:0000313" key="3">
    <source>
        <dbReference type="Proteomes" id="UP001482620"/>
    </source>
</evidence>
<feature type="region of interest" description="Disordered" evidence="1">
    <location>
        <begin position="85"/>
        <end position="169"/>
    </location>
</feature>
<protein>
    <submittedName>
        <fullName evidence="2">Uncharacterized protein</fullName>
    </submittedName>
</protein>
<keyword evidence="3" id="KW-1185">Reference proteome</keyword>
<feature type="compositionally biased region" description="Polar residues" evidence="1">
    <location>
        <begin position="143"/>
        <end position="156"/>
    </location>
</feature>
<feature type="compositionally biased region" description="Polar residues" evidence="1">
    <location>
        <begin position="1"/>
        <end position="12"/>
    </location>
</feature>
<feature type="region of interest" description="Disordered" evidence="1">
    <location>
        <begin position="1"/>
        <end position="68"/>
    </location>
</feature>
<accession>A0ABV0V6K0</accession>
<gene>
    <name evidence="2" type="ORF">ILYODFUR_027309</name>
</gene>
<dbReference type="Proteomes" id="UP001482620">
    <property type="component" value="Unassembled WGS sequence"/>
</dbReference>
<evidence type="ECO:0000313" key="2">
    <source>
        <dbReference type="EMBL" id="MEQ2252976.1"/>
    </source>
</evidence>
<feature type="compositionally biased region" description="Gly residues" evidence="1">
    <location>
        <begin position="19"/>
        <end position="28"/>
    </location>
</feature>
<sequence length="187" mass="19427">MNYIFGNNTLYPRSSRVGGASGGQGAGLGLKQKLGPKRCSSEELAPPHTSSPSTSSPASSSPSTSSSRWQQLLTFFSRRSAFTDCITSSQSQPTHPGIGPLRSPPSSATQSSLHRSLTVPPAGGGPTGGWPRVSRSGLAQPGPTRSNPATRRSPASSDPRPGSRLGPWLAVPGDVTCLDIFVLMRDS</sequence>
<proteinExistence type="predicted"/>
<feature type="compositionally biased region" description="Low complexity" evidence="1">
    <location>
        <begin position="46"/>
        <end position="67"/>
    </location>
</feature>
<reference evidence="2 3" key="1">
    <citation type="submission" date="2021-06" db="EMBL/GenBank/DDBJ databases">
        <authorList>
            <person name="Palmer J.M."/>
        </authorList>
    </citation>
    <scope>NUCLEOTIDE SEQUENCE [LARGE SCALE GENOMIC DNA]</scope>
    <source>
        <strain evidence="3">if_2019</strain>
        <tissue evidence="2">Muscle</tissue>
    </source>
</reference>
<comment type="caution">
    <text evidence="2">The sequence shown here is derived from an EMBL/GenBank/DDBJ whole genome shotgun (WGS) entry which is preliminary data.</text>
</comment>
<name>A0ABV0V6K0_9TELE</name>
<evidence type="ECO:0000256" key="1">
    <source>
        <dbReference type="SAM" id="MobiDB-lite"/>
    </source>
</evidence>
<organism evidence="2 3">
    <name type="scientific">Ilyodon furcidens</name>
    <name type="common">goldbreast splitfin</name>
    <dbReference type="NCBI Taxonomy" id="33524"/>
    <lineage>
        <taxon>Eukaryota</taxon>
        <taxon>Metazoa</taxon>
        <taxon>Chordata</taxon>
        <taxon>Craniata</taxon>
        <taxon>Vertebrata</taxon>
        <taxon>Euteleostomi</taxon>
        <taxon>Actinopterygii</taxon>
        <taxon>Neopterygii</taxon>
        <taxon>Teleostei</taxon>
        <taxon>Neoteleostei</taxon>
        <taxon>Acanthomorphata</taxon>
        <taxon>Ovalentaria</taxon>
        <taxon>Atherinomorphae</taxon>
        <taxon>Cyprinodontiformes</taxon>
        <taxon>Goodeidae</taxon>
        <taxon>Ilyodon</taxon>
    </lineage>
</organism>
<dbReference type="EMBL" id="JAHRIQ010096261">
    <property type="protein sequence ID" value="MEQ2252976.1"/>
    <property type="molecule type" value="Genomic_DNA"/>
</dbReference>
<feature type="compositionally biased region" description="Polar residues" evidence="1">
    <location>
        <begin position="104"/>
        <end position="115"/>
    </location>
</feature>
<feature type="compositionally biased region" description="Polar residues" evidence="1">
    <location>
        <begin position="85"/>
        <end position="94"/>
    </location>
</feature>